<dbReference type="Proteomes" id="UP001604277">
    <property type="component" value="Unassembled WGS sequence"/>
</dbReference>
<keyword evidence="2" id="KW-1185">Reference proteome</keyword>
<dbReference type="EMBL" id="JBFOLJ010000002">
    <property type="protein sequence ID" value="KAL2551311.1"/>
    <property type="molecule type" value="Genomic_DNA"/>
</dbReference>
<proteinExistence type="predicted"/>
<evidence type="ECO:0000313" key="2">
    <source>
        <dbReference type="Proteomes" id="UP001604277"/>
    </source>
</evidence>
<organism evidence="1 2">
    <name type="scientific">Forsythia ovata</name>
    <dbReference type="NCBI Taxonomy" id="205694"/>
    <lineage>
        <taxon>Eukaryota</taxon>
        <taxon>Viridiplantae</taxon>
        <taxon>Streptophyta</taxon>
        <taxon>Embryophyta</taxon>
        <taxon>Tracheophyta</taxon>
        <taxon>Spermatophyta</taxon>
        <taxon>Magnoliopsida</taxon>
        <taxon>eudicotyledons</taxon>
        <taxon>Gunneridae</taxon>
        <taxon>Pentapetalae</taxon>
        <taxon>asterids</taxon>
        <taxon>lamiids</taxon>
        <taxon>Lamiales</taxon>
        <taxon>Oleaceae</taxon>
        <taxon>Forsythieae</taxon>
        <taxon>Forsythia</taxon>
    </lineage>
</organism>
<reference evidence="2" key="1">
    <citation type="submission" date="2024-07" db="EMBL/GenBank/DDBJ databases">
        <title>Two chromosome-level genome assemblies of Korean endemic species Abeliophyllum distichum and Forsythia ovata (Oleaceae).</title>
        <authorList>
            <person name="Jang H."/>
        </authorList>
    </citation>
    <scope>NUCLEOTIDE SEQUENCE [LARGE SCALE GENOMIC DNA]</scope>
</reference>
<gene>
    <name evidence="1" type="ORF">Fot_04930</name>
</gene>
<name>A0ABD1WNP8_9LAMI</name>
<comment type="caution">
    <text evidence="1">The sequence shown here is derived from an EMBL/GenBank/DDBJ whole genome shotgun (WGS) entry which is preliminary data.</text>
</comment>
<accession>A0ABD1WNP8</accession>
<sequence>MSEAQSQVGDWLKLNTDATIQDIFACFGAVVRKGMGWKGHGGGCVWLPAGWHVRPVVAETLALRAGRKLAGASRCDRSSGSCGMPQLTVLMQLVLCDSLE</sequence>
<protein>
    <submittedName>
        <fullName evidence="1">Uncharacterized protein</fullName>
    </submittedName>
</protein>
<evidence type="ECO:0000313" key="1">
    <source>
        <dbReference type="EMBL" id="KAL2551311.1"/>
    </source>
</evidence>
<dbReference type="AlphaFoldDB" id="A0ABD1WNP8"/>